<comment type="cofactor">
    <cofactor evidence="1">
        <name>Mg(2+)</name>
        <dbReference type="ChEBI" id="CHEBI:18420"/>
    </cofactor>
</comment>
<keyword evidence="7 11" id="KW-0479">Metal-binding</keyword>
<feature type="binding site" evidence="12">
    <location>
        <position position="206"/>
    </location>
    <ligand>
        <name>Mg(2+)</name>
        <dbReference type="ChEBI" id="CHEBI:18420"/>
        <label>1</label>
    </ligand>
</feature>
<dbReference type="InterPro" id="IPR012337">
    <property type="entry name" value="RNaseH-like_sf"/>
</dbReference>
<keyword evidence="12" id="KW-0464">Manganese</keyword>
<keyword evidence="9 11" id="KW-0378">Hydrolase</keyword>
<evidence type="ECO:0000256" key="10">
    <source>
        <dbReference type="ARBA" id="ARBA00022842"/>
    </source>
</evidence>
<proteinExistence type="inferred from homology"/>
<evidence type="ECO:0000256" key="9">
    <source>
        <dbReference type="ARBA" id="ARBA00022801"/>
    </source>
</evidence>
<dbReference type="EC" id="3.1.26.4" evidence="4 11"/>
<organism evidence="14 15">
    <name type="scientific">Lutibacter oceani</name>
    <dbReference type="NCBI Taxonomy" id="1853311"/>
    <lineage>
        <taxon>Bacteria</taxon>
        <taxon>Pseudomonadati</taxon>
        <taxon>Bacteroidota</taxon>
        <taxon>Flavobacteriia</taxon>
        <taxon>Flavobacteriales</taxon>
        <taxon>Flavobacteriaceae</taxon>
        <taxon>Lutibacter</taxon>
    </lineage>
</organism>
<dbReference type="Proteomes" id="UP000256429">
    <property type="component" value="Unassembled WGS sequence"/>
</dbReference>
<dbReference type="InterPro" id="IPR017290">
    <property type="entry name" value="RNase_H_bac"/>
</dbReference>
<dbReference type="AlphaFoldDB" id="A0A3D9RV07"/>
<dbReference type="SUPFAM" id="SSF55658">
    <property type="entry name" value="L9 N-domain-like"/>
    <property type="match status" value="1"/>
</dbReference>
<dbReference type="EMBL" id="QTTQ01000009">
    <property type="protein sequence ID" value="REE83813.1"/>
    <property type="molecule type" value="Genomic_DNA"/>
</dbReference>
<evidence type="ECO:0000256" key="12">
    <source>
        <dbReference type="PIRSR" id="PIRSR037839-1"/>
    </source>
</evidence>
<dbReference type="RefSeq" id="WP_115878848.1">
    <property type="nucleotide sequence ID" value="NZ_QTTQ01000009.1"/>
</dbReference>
<comment type="catalytic activity">
    <reaction evidence="11">
        <text>Endonucleolytic cleavage to 5'-phosphomonoester.</text>
        <dbReference type="EC" id="3.1.26.4"/>
    </reaction>
</comment>
<dbReference type="InterPro" id="IPR009027">
    <property type="entry name" value="Ribosomal_bL9/RNase_H1_N"/>
</dbReference>
<evidence type="ECO:0000256" key="6">
    <source>
        <dbReference type="ARBA" id="ARBA00022722"/>
    </source>
</evidence>
<dbReference type="Gene3D" id="3.30.420.10">
    <property type="entry name" value="Ribonuclease H-like superfamily/Ribonuclease H"/>
    <property type="match status" value="1"/>
</dbReference>
<dbReference type="Gene3D" id="3.40.970.10">
    <property type="entry name" value="Ribonuclease H1, N-terminal domain"/>
    <property type="match status" value="1"/>
</dbReference>
<accession>A0A3D9RV07</accession>
<keyword evidence="10 11" id="KW-0460">Magnesium</keyword>
<dbReference type="Pfam" id="PF01693">
    <property type="entry name" value="Cauli_VI"/>
    <property type="match status" value="1"/>
</dbReference>
<evidence type="ECO:0000256" key="1">
    <source>
        <dbReference type="ARBA" id="ARBA00001946"/>
    </source>
</evidence>
<evidence type="ECO:0000259" key="13">
    <source>
        <dbReference type="PROSITE" id="PS50879"/>
    </source>
</evidence>
<dbReference type="PIRSF" id="PIRSF037839">
    <property type="entry name" value="Ribonuclease_H"/>
    <property type="match status" value="1"/>
</dbReference>
<dbReference type="Pfam" id="PF00075">
    <property type="entry name" value="RNase_H"/>
    <property type="match status" value="1"/>
</dbReference>
<dbReference type="GO" id="GO:0004523">
    <property type="term" value="F:RNA-DNA hybrid ribonuclease activity"/>
    <property type="evidence" value="ECO:0007669"/>
    <property type="project" value="UniProtKB-UniRule"/>
</dbReference>
<dbReference type="OrthoDB" id="9811552at2"/>
<keyword evidence="11" id="KW-0963">Cytoplasm</keyword>
<comment type="similarity">
    <text evidence="3 11">Belongs to the RNase H family.</text>
</comment>
<dbReference type="InterPro" id="IPR036397">
    <property type="entry name" value="RNaseH_sf"/>
</dbReference>
<dbReference type="GO" id="GO:0003676">
    <property type="term" value="F:nucleic acid binding"/>
    <property type="evidence" value="ECO:0007669"/>
    <property type="project" value="UniProtKB-UniRule"/>
</dbReference>
<evidence type="ECO:0000256" key="2">
    <source>
        <dbReference type="ARBA" id="ARBA00004065"/>
    </source>
</evidence>
<evidence type="ECO:0000256" key="11">
    <source>
        <dbReference type="PIRNR" id="PIRNR037839"/>
    </source>
</evidence>
<feature type="binding site" evidence="12">
    <location>
        <position position="85"/>
    </location>
    <ligand>
        <name>Mg(2+)</name>
        <dbReference type="ChEBI" id="CHEBI:18420"/>
        <label>1</label>
    </ligand>
</feature>
<comment type="caution">
    <text evidence="14">The sequence shown here is derived from an EMBL/GenBank/DDBJ whole genome shotgun (WGS) entry which is preliminary data.</text>
</comment>
<evidence type="ECO:0000256" key="3">
    <source>
        <dbReference type="ARBA" id="ARBA00005300"/>
    </source>
</evidence>
<dbReference type="InterPro" id="IPR011320">
    <property type="entry name" value="RNase_H1_N"/>
</dbReference>
<keyword evidence="6 11" id="KW-0540">Nuclease</keyword>
<feature type="domain" description="RNase H type-1" evidence="13">
    <location>
        <begin position="76"/>
        <end position="210"/>
    </location>
</feature>
<comment type="subcellular location">
    <subcellularLocation>
        <location evidence="11">Cytoplasm</location>
    </subcellularLocation>
</comment>
<reference evidence="14 15" key="1">
    <citation type="submission" date="2018-08" db="EMBL/GenBank/DDBJ databases">
        <title>Genomic Encyclopedia of Type Strains, Phase III (KMG-III): the genomes of soil and plant-associated and newly described type strains.</title>
        <authorList>
            <person name="Whitman W."/>
        </authorList>
    </citation>
    <scope>NUCLEOTIDE SEQUENCE [LARGE SCALE GENOMIC DNA]</scope>
    <source>
        <strain evidence="14 15">325-5</strain>
    </source>
</reference>
<dbReference type="GO" id="GO:0046872">
    <property type="term" value="F:metal ion binding"/>
    <property type="evidence" value="ECO:0007669"/>
    <property type="project" value="UniProtKB-KW"/>
</dbReference>
<comment type="function">
    <text evidence="2 11">Endonuclease that specifically degrades the RNA of RNA-DNA hybrids.</text>
</comment>
<dbReference type="InterPro" id="IPR002156">
    <property type="entry name" value="RNaseH_domain"/>
</dbReference>
<evidence type="ECO:0000256" key="5">
    <source>
        <dbReference type="ARBA" id="ARBA00017721"/>
    </source>
</evidence>
<evidence type="ECO:0000313" key="15">
    <source>
        <dbReference type="Proteomes" id="UP000256429"/>
    </source>
</evidence>
<feature type="binding site" evidence="12">
    <location>
        <position position="146"/>
    </location>
    <ligand>
        <name>Mg(2+)</name>
        <dbReference type="ChEBI" id="CHEBI:18420"/>
        <label>2</label>
    </ligand>
</feature>
<evidence type="ECO:0000256" key="8">
    <source>
        <dbReference type="ARBA" id="ARBA00022759"/>
    </source>
</evidence>
<dbReference type="SUPFAM" id="SSF53098">
    <property type="entry name" value="Ribonuclease H-like"/>
    <property type="match status" value="1"/>
</dbReference>
<gene>
    <name evidence="14" type="ORF">BX611_1110</name>
</gene>
<comment type="cofactor">
    <cofactor evidence="12">
        <name>Mn(2+)</name>
        <dbReference type="ChEBI" id="CHEBI:29035"/>
    </cofactor>
    <cofactor evidence="12">
        <name>Mg(2+)</name>
        <dbReference type="ChEBI" id="CHEBI:18420"/>
    </cofactor>
    <text evidence="12">Binds 2 metal ions per subunit. Manganese or magnesium.</text>
</comment>
<keyword evidence="15" id="KW-1185">Reference proteome</keyword>
<dbReference type="GO" id="GO:0005737">
    <property type="term" value="C:cytoplasm"/>
    <property type="evidence" value="ECO:0007669"/>
    <property type="project" value="UniProtKB-SubCell"/>
</dbReference>
<evidence type="ECO:0000313" key="14">
    <source>
        <dbReference type="EMBL" id="REE83813.1"/>
    </source>
</evidence>
<dbReference type="InterPro" id="IPR037056">
    <property type="entry name" value="RNase_H1_N_sf"/>
</dbReference>
<name>A0A3D9RV07_9FLAO</name>
<sequence length="210" mass="23897">MAKKKFYVVWKGNKTGVFTSWDICKRHISNFKGAQYKSFLSKEAAEEAFKGNYEDYKGKDTKSVQLSGEALKKYGKPIIPSISVDAACAGNPGKMEYRGVNTETKKQLFIQGPFEQGTNNIGEFLALVHGLGYLKQRNLNLPIYSDSKIAISWVKKGQCRTNLQITSENKVLFDFVKRAEKWLKENTYTTKILKWETKAWGEIPADFGRK</sequence>
<evidence type="ECO:0000256" key="7">
    <source>
        <dbReference type="ARBA" id="ARBA00022723"/>
    </source>
</evidence>
<dbReference type="FunFam" id="3.40.970.10:FF:000002">
    <property type="entry name" value="Ribonuclease H"/>
    <property type="match status" value="1"/>
</dbReference>
<feature type="binding site" evidence="12">
    <location>
        <position position="123"/>
    </location>
    <ligand>
        <name>Mg(2+)</name>
        <dbReference type="ChEBI" id="CHEBI:18420"/>
        <label>2</label>
    </ligand>
</feature>
<protein>
    <recommendedName>
        <fullName evidence="5 11">Ribonuclease H</fullName>
        <ecNumber evidence="4 11">3.1.26.4</ecNumber>
    </recommendedName>
</protein>
<keyword evidence="8 11" id="KW-0255">Endonuclease</keyword>
<dbReference type="PROSITE" id="PS50879">
    <property type="entry name" value="RNASE_H_1"/>
    <property type="match status" value="1"/>
</dbReference>
<evidence type="ECO:0000256" key="4">
    <source>
        <dbReference type="ARBA" id="ARBA00012180"/>
    </source>
</evidence>